<evidence type="ECO:0000256" key="1">
    <source>
        <dbReference type="ARBA" id="ARBA00022527"/>
    </source>
</evidence>
<dbReference type="Proteomes" id="UP000783686">
    <property type="component" value="Unassembled WGS sequence"/>
</dbReference>
<dbReference type="PANTHER" id="PTHR48013">
    <property type="entry name" value="DUAL SPECIFICITY MITOGEN-ACTIVATED PROTEIN KINASE KINASE 5-RELATED"/>
    <property type="match status" value="1"/>
</dbReference>
<evidence type="ECO:0000256" key="9">
    <source>
        <dbReference type="ARBA" id="ARBA00049299"/>
    </source>
</evidence>
<accession>A0A811KF39</accession>
<proteinExistence type="inferred from homology"/>
<comment type="similarity">
    <text evidence="6">Belongs to the protein kinase superfamily. STE Ser/Thr protein kinase family. MAP kinase kinase subfamily.</text>
</comment>
<dbReference type="InterPro" id="IPR000719">
    <property type="entry name" value="Prot_kinase_dom"/>
</dbReference>
<dbReference type="GO" id="GO:0005524">
    <property type="term" value="F:ATP binding"/>
    <property type="evidence" value="ECO:0007669"/>
    <property type="project" value="UniProtKB-KW"/>
</dbReference>
<evidence type="ECO:0000313" key="13">
    <source>
        <dbReference type="Proteomes" id="UP000614601"/>
    </source>
</evidence>
<comment type="catalytic activity">
    <reaction evidence="8">
        <text>L-seryl-[protein] + ATP = O-phospho-L-seryl-[protein] + ADP + H(+)</text>
        <dbReference type="Rhea" id="RHEA:17989"/>
        <dbReference type="Rhea" id="RHEA-COMP:9863"/>
        <dbReference type="Rhea" id="RHEA-COMP:11604"/>
        <dbReference type="ChEBI" id="CHEBI:15378"/>
        <dbReference type="ChEBI" id="CHEBI:29999"/>
        <dbReference type="ChEBI" id="CHEBI:30616"/>
        <dbReference type="ChEBI" id="CHEBI:83421"/>
        <dbReference type="ChEBI" id="CHEBI:456216"/>
        <dbReference type="EC" id="2.7.12.2"/>
    </reaction>
</comment>
<dbReference type="FunFam" id="3.30.200.20:FF:000040">
    <property type="entry name" value="Dual specificity mitogen-activated protein kinase kinase"/>
    <property type="match status" value="1"/>
</dbReference>
<dbReference type="InterPro" id="IPR008271">
    <property type="entry name" value="Ser/Thr_kinase_AS"/>
</dbReference>
<evidence type="ECO:0000256" key="2">
    <source>
        <dbReference type="ARBA" id="ARBA00022679"/>
    </source>
</evidence>
<dbReference type="FunFam" id="1.10.510.10:FF:000432">
    <property type="entry name" value="mitogen-activated protein kinase kinase 3"/>
    <property type="match status" value="1"/>
</dbReference>
<feature type="domain" description="Protein kinase" evidence="11">
    <location>
        <begin position="46"/>
        <end position="305"/>
    </location>
</feature>
<comment type="caution">
    <text evidence="12">The sequence shown here is derived from an EMBL/GenBank/DDBJ whole genome shotgun (WGS) entry which is preliminary data.</text>
</comment>
<dbReference type="PANTHER" id="PTHR48013:SF15">
    <property type="entry name" value="DUAL SPECIFICITY MITOGEN-ACTIVATED PROTEIN KINASE KINASE 4"/>
    <property type="match status" value="1"/>
</dbReference>
<dbReference type="AlphaFoldDB" id="A0A811KF39"/>
<evidence type="ECO:0000313" key="12">
    <source>
        <dbReference type="EMBL" id="CAD5213459.1"/>
    </source>
</evidence>
<evidence type="ECO:0000256" key="4">
    <source>
        <dbReference type="ARBA" id="ARBA00022777"/>
    </source>
</evidence>
<dbReference type="SMART" id="SM00220">
    <property type="entry name" value="S_TKc"/>
    <property type="match status" value="1"/>
</dbReference>
<keyword evidence="2" id="KW-0808">Transferase</keyword>
<dbReference type="EMBL" id="CAJFCW020000003">
    <property type="protein sequence ID" value="CAG9100911.1"/>
    <property type="molecule type" value="Genomic_DNA"/>
</dbReference>
<evidence type="ECO:0000256" key="8">
    <source>
        <dbReference type="ARBA" id="ARBA00049014"/>
    </source>
</evidence>
<name>A0A811KF39_9BILA</name>
<dbReference type="Pfam" id="PF00069">
    <property type="entry name" value="Pkinase"/>
    <property type="match status" value="1"/>
</dbReference>
<comment type="catalytic activity">
    <reaction evidence="10">
        <text>L-tyrosyl-[protein] + ATP = O-phospho-L-tyrosyl-[protein] + ADP + H(+)</text>
        <dbReference type="Rhea" id="RHEA:10596"/>
        <dbReference type="Rhea" id="RHEA-COMP:10136"/>
        <dbReference type="Rhea" id="RHEA-COMP:20101"/>
        <dbReference type="ChEBI" id="CHEBI:15378"/>
        <dbReference type="ChEBI" id="CHEBI:30616"/>
        <dbReference type="ChEBI" id="CHEBI:46858"/>
        <dbReference type="ChEBI" id="CHEBI:61978"/>
        <dbReference type="ChEBI" id="CHEBI:456216"/>
        <dbReference type="EC" id="2.7.12.2"/>
    </reaction>
</comment>
<dbReference type="Gene3D" id="1.10.510.10">
    <property type="entry name" value="Transferase(Phosphotransferase) domain 1"/>
    <property type="match status" value="1"/>
</dbReference>
<dbReference type="InterPro" id="IPR011009">
    <property type="entry name" value="Kinase-like_dom_sf"/>
</dbReference>
<keyword evidence="1" id="KW-0723">Serine/threonine-protein kinase</keyword>
<evidence type="ECO:0000256" key="6">
    <source>
        <dbReference type="ARBA" id="ARBA00038035"/>
    </source>
</evidence>
<dbReference type="Gene3D" id="3.30.200.20">
    <property type="entry name" value="Phosphorylase Kinase, domain 1"/>
    <property type="match status" value="1"/>
</dbReference>
<evidence type="ECO:0000256" key="3">
    <source>
        <dbReference type="ARBA" id="ARBA00022741"/>
    </source>
</evidence>
<keyword evidence="3" id="KW-0547">Nucleotide-binding</keyword>
<dbReference type="PROSITE" id="PS50011">
    <property type="entry name" value="PROTEIN_KINASE_DOM"/>
    <property type="match status" value="1"/>
</dbReference>
<evidence type="ECO:0000256" key="5">
    <source>
        <dbReference type="ARBA" id="ARBA00022840"/>
    </source>
</evidence>
<dbReference type="EC" id="2.7.12.2" evidence="7"/>
<keyword evidence="13" id="KW-1185">Reference proteome</keyword>
<dbReference type="GO" id="GO:0004708">
    <property type="term" value="F:MAP kinase kinase activity"/>
    <property type="evidence" value="ECO:0007669"/>
    <property type="project" value="UniProtKB-EC"/>
</dbReference>
<dbReference type="GO" id="GO:0004674">
    <property type="term" value="F:protein serine/threonine kinase activity"/>
    <property type="evidence" value="ECO:0007669"/>
    <property type="project" value="UniProtKB-KW"/>
</dbReference>
<dbReference type="SUPFAM" id="SSF56112">
    <property type="entry name" value="Protein kinase-like (PK-like)"/>
    <property type="match status" value="1"/>
</dbReference>
<keyword evidence="5" id="KW-0067">ATP-binding</keyword>
<protein>
    <recommendedName>
        <fullName evidence="7">mitogen-activated protein kinase kinase</fullName>
        <ecNumber evidence="7">2.7.12.2</ecNumber>
    </recommendedName>
</protein>
<organism evidence="12 13">
    <name type="scientific">Bursaphelenchus okinawaensis</name>
    <dbReference type="NCBI Taxonomy" id="465554"/>
    <lineage>
        <taxon>Eukaryota</taxon>
        <taxon>Metazoa</taxon>
        <taxon>Ecdysozoa</taxon>
        <taxon>Nematoda</taxon>
        <taxon>Chromadorea</taxon>
        <taxon>Rhabditida</taxon>
        <taxon>Tylenchina</taxon>
        <taxon>Tylenchomorpha</taxon>
        <taxon>Aphelenchoidea</taxon>
        <taxon>Aphelenchoididae</taxon>
        <taxon>Bursaphelenchus</taxon>
    </lineage>
</organism>
<dbReference type="OrthoDB" id="10252354at2759"/>
<evidence type="ECO:0000259" key="11">
    <source>
        <dbReference type="PROSITE" id="PS50011"/>
    </source>
</evidence>
<gene>
    <name evidence="12" type="ORF">BOKJ2_LOCUS5103</name>
</gene>
<dbReference type="Proteomes" id="UP000614601">
    <property type="component" value="Unassembled WGS sequence"/>
</dbReference>
<dbReference type="PROSITE" id="PS00108">
    <property type="entry name" value="PROTEIN_KINASE_ST"/>
    <property type="match status" value="1"/>
</dbReference>
<sequence length="337" mass="38343">MGSRTRLNLDFNSIKQVQQPLDILTTTPGQLQFSPDVSCTVTASDLVESAVIGQGNYGGIVTRMIHKDTGNVMAVKRVRANGINADEREKMLRELKIIIEVQNCPDIVRFYGALFQDGDCWICMELLDCSLDKFYKEVYKNNEKLPEDAVGFVTASVVRALRYLKKELNIIHRDVKPSNMLLDRKGYVKLCDFGISGYLVDSIAKTQDVGCQIYMAPERLSERRYGIRSDIWSLGISLVEICIGYFPYIGWKTVFDQLQSVVNGDPPYLTAGYYSVDLCDFVNQCLIKDPQHRPNFDQLTEHVFFKTHNRTDIASLAQQRIEFGAYVEKFVENAQKL</sequence>
<reference evidence="12" key="1">
    <citation type="submission" date="2020-09" db="EMBL/GenBank/DDBJ databases">
        <authorList>
            <person name="Kikuchi T."/>
        </authorList>
    </citation>
    <scope>NUCLEOTIDE SEQUENCE</scope>
    <source>
        <strain evidence="12">SH1</strain>
    </source>
</reference>
<comment type="catalytic activity">
    <reaction evidence="9">
        <text>L-threonyl-[protein] + ATP = O-phospho-L-threonyl-[protein] + ADP + H(+)</text>
        <dbReference type="Rhea" id="RHEA:46608"/>
        <dbReference type="Rhea" id="RHEA-COMP:11060"/>
        <dbReference type="Rhea" id="RHEA-COMP:11605"/>
        <dbReference type="ChEBI" id="CHEBI:15378"/>
        <dbReference type="ChEBI" id="CHEBI:30013"/>
        <dbReference type="ChEBI" id="CHEBI:30616"/>
        <dbReference type="ChEBI" id="CHEBI:61977"/>
        <dbReference type="ChEBI" id="CHEBI:456216"/>
        <dbReference type="EC" id="2.7.12.2"/>
    </reaction>
</comment>
<dbReference type="EMBL" id="CAJFDH010000003">
    <property type="protein sequence ID" value="CAD5213459.1"/>
    <property type="molecule type" value="Genomic_DNA"/>
</dbReference>
<keyword evidence="4" id="KW-0418">Kinase</keyword>
<evidence type="ECO:0000256" key="7">
    <source>
        <dbReference type="ARBA" id="ARBA00038999"/>
    </source>
</evidence>
<evidence type="ECO:0000256" key="10">
    <source>
        <dbReference type="ARBA" id="ARBA00051693"/>
    </source>
</evidence>